<reference evidence="1" key="1">
    <citation type="journal article" date="2020" name="Stud. Mycol.">
        <title>101 Dothideomycetes genomes: a test case for predicting lifestyles and emergence of pathogens.</title>
        <authorList>
            <person name="Haridas S."/>
            <person name="Albert R."/>
            <person name="Binder M."/>
            <person name="Bloem J."/>
            <person name="Labutti K."/>
            <person name="Salamov A."/>
            <person name="Andreopoulos B."/>
            <person name="Baker S."/>
            <person name="Barry K."/>
            <person name="Bills G."/>
            <person name="Bluhm B."/>
            <person name="Cannon C."/>
            <person name="Castanera R."/>
            <person name="Culley D."/>
            <person name="Daum C."/>
            <person name="Ezra D."/>
            <person name="Gonzalez J."/>
            <person name="Henrissat B."/>
            <person name="Kuo A."/>
            <person name="Liang C."/>
            <person name="Lipzen A."/>
            <person name="Lutzoni F."/>
            <person name="Magnuson J."/>
            <person name="Mondo S."/>
            <person name="Nolan M."/>
            <person name="Ohm R."/>
            <person name="Pangilinan J."/>
            <person name="Park H.-J."/>
            <person name="Ramirez L."/>
            <person name="Alfaro M."/>
            <person name="Sun H."/>
            <person name="Tritt A."/>
            <person name="Yoshinaga Y."/>
            <person name="Zwiers L.-H."/>
            <person name="Turgeon B."/>
            <person name="Goodwin S."/>
            <person name="Spatafora J."/>
            <person name="Crous P."/>
            <person name="Grigoriev I."/>
        </authorList>
    </citation>
    <scope>NUCLEOTIDE SEQUENCE</scope>
    <source>
        <strain evidence="1">CBS 123094</strain>
    </source>
</reference>
<proteinExistence type="predicted"/>
<name>A0A6A5WG78_9PLEO</name>
<keyword evidence="2" id="KW-1185">Reference proteome</keyword>
<accession>A0A6A5WG78</accession>
<dbReference type="EMBL" id="ML977598">
    <property type="protein sequence ID" value="KAF1999161.1"/>
    <property type="molecule type" value="Genomic_DNA"/>
</dbReference>
<gene>
    <name evidence="1" type="ORF">P154DRAFT_235710</name>
</gene>
<protein>
    <submittedName>
        <fullName evidence="1">Uncharacterized protein</fullName>
    </submittedName>
</protein>
<evidence type="ECO:0000313" key="2">
    <source>
        <dbReference type="Proteomes" id="UP000799779"/>
    </source>
</evidence>
<dbReference type="Proteomes" id="UP000799779">
    <property type="component" value="Unassembled WGS sequence"/>
</dbReference>
<evidence type="ECO:0000313" key="1">
    <source>
        <dbReference type="EMBL" id="KAF1999161.1"/>
    </source>
</evidence>
<organism evidence="1 2">
    <name type="scientific">Amniculicola lignicola CBS 123094</name>
    <dbReference type="NCBI Taxonomy" id="1392246"/>
    <lineage>
        <taxon>Eukaryota</taxon>
        <taxon>Fungi</taxon>
        <taxon>Dikarya</taxon>
        <taxon>Ascomycota</taxon>
        <taxon>Pezizomycotina</taxon>
        <taxon>Dothideomycetes</taxon>
        <taxon>Pleosporomycetidae</taxon>
        <taxon>Pleosporales</taxon>
        <taxon>Amniculicolaceae</taxon>
        <taxon>Amniculicola</taxon>
    </lineage>
</organism>
<sequence length="154" mass="16587">MDMQSAKCSKISREHRTILTRRHTASPDWQSNAASGSVRLPCSVIIQSIQKGKARLSGRLQLGSAAKRLLLHVVAGTAVSSRPCAEAWRGNGTILTSARALPKLAGVSSSRNCSLRFRCPADALHRGSQIERRLPQPCDATEFGFPRPSGEAPT</sequence>
<dbReference type="AlphaFoldDB" id="A0A6A5WG78"/>